<dbReference type="VEuPathDB" id="FungiDB:LCOR_11462.1"/>
<feature type="domain" description="PH" evidence="2">
    <location>
        <begin position="53"/>
        <end position="156"/>
    </location>
</feature>
<keyword evidence="4" id="KW-1185">Reference proteome</keyword>
<dbReference type="PROSITE" id="PS50003">
    <property type="entry name" value="PH_DOMAIN"/>
    <property type="match status" value="1"/>
</dbReference>
<reference evidence="3" key="1">
    <citation type="submission" date="2013-08" db="EMBL/GenBank/DDBJ databases">
        <title>Gene expansion shapes genome architecture in the human pathogen Lichtheimia corymbifera: an evolutionary genomics analysis in the ancient terrestrial Mucorales (Mucoromycotina).</title>
        <authorList>
            <person name="Schwartze V.U."/>
            <person name="Winter S."/>
            <person name="Shelest E."/>
            <person name="Marcet-Houben M."/>
            <person name="Horn F."/>
            <person name="Wehner S."/>
            <person name="Hoffmann K."/>
            <person name="Riege K."/>
            <person name="Sammeth M."/>
            <person name="Nowrousian M."/>
            <person name="Valiante V."/>
            <person name="Linde J."/>
            <person name="Jacobsen I.D."/>
            <person name="Marz M."/>
            <person name="Brakhage A.A."/>
            <person name="Gabaldon T."/>
            <person name="Bocker S."/>
            <person name="Voigt K."/>
        </authorList>
    </citation>
    <scope>NUCLEOTIDE SEQUENCE [LARGE SCALE GENOMIC DNA]</scope>
    <source>
        <strain evidence="3">FSU 9682</strain>
    </source>
</reference>
<feature type="region of interest" description="Disordered" evidence="1">
    <location>
        <begin position="174"/>
        <end position="221"/>
    </location>
</feature>
<dbReference type="CDD" id="cd00821">
    <property type="entry name" value="PH"/>
    <property type="match status" value="1"/>
</dbReference>
<feature type="compositionally biased region" description="Low complexity" evidence="1">
    <location>
        <begin position="178"/>
        <end position="195"/>
    </location>
</feature>
<evidence type="ECO:0000313" key="3">
    <source>
        <dbReference type="EMBL" id="CDH60681.1"/>
    </source>
</evidence>
<dbReference type="EMBL" id="CBTN010000101">
    <property type="protein sequence ID" value="CDH60681.1"/>
    <property type="molecule type" value="Genomic_DNA"/>
</dbReference>
<dbReference type="InterPro" id="IPR011993">
    <property type="entry name" value="PH-like_dom_sf"/>
</dbReference>
<dbReference type="SUPFAM" id="SSF50729">
    <property type="entry name" value="PH domain-like"/>
    <property type="match status" value="1"/>
</dbReference>
<dbReference type="STRING" id="1263082.A0A068SHE5"/>
<evidence type="ECO:0000256" key="1">
    <source>
        <dbReference type="SAM" id="MobiDB-lite"/>
    </source>
</evidence>
<dbReference type="InterPro" id="IPR001849">
    <property type="entry name" value="PH_domain"/>
</dbReference>
<evidence type="ECO:0000313" key="4">
    <source>
        <dbReference type="Proteomes" id="UP000027586"/>
    </source>
</evidence>
<dbReference type="OrthoDB" id="185175at2759"/>
<dbReference type="AlphaFoldDB" id="A0A068SHE5"/>
<accession>A0A068SHE5</accession>
<feature type="compositionally biased region" description="Pro residues" evidence="1">
    <location>
        <begin position="203"/>
        <end position="221"/>
    </location>
</feature>
<dbReference type="Proteomes" id="UP000027586">
    <property type="component" value="Unassembled WGS sequence"/>
</dbReference>
<comment type="caution">
    <text evidence="3">The sequence shown here is derived from an EMBL/GenBank/DDBJ whole genome shotgun (WGS) entry which is preliminary data.</text>
</comment>
<protein>
    <recommendedName>
        <fullName evidence="2">PH domain-containing protein</fullName>
    </recommendedName>
</protein>
<sequence>MKIDSEQRIKMAQARRRLPPLPEHQERSNIDFEDPASYRPLAMGAHAALLWPHAIMQGWMTKHMPPAFSFMKTRHRRYVLLLDRMLYTFKTDKCDNDFREFFELSPHTNVFVTDQFPSILYCIEIQRKEDGRTWYLEADNTDDLKLWLDRLKKTIHWLKQKQPGVITLQRLMAHHHPNSPSSPSSSSTHSSAASRRPSRLPDVLPPQLPPPTSRPPPPPIM</sequence>
<proteinExistence type="predicted"/>
<organism evidence="3 4">
    <name type="scientific">Lichtheimia corymbifera JMRC:FSU:9682</name>
    <dbReference type="NCBI Taxonomy" id="1263082"/>
    <lineage>
        <taxon>Eukaryota</taxon>
        <taxon>Fungi</taxon>
        <taxon>Fungi incertae sedis</taxon>
        <taxon>Mucoromycota</taxon>
        <taxon>Mucoromycotina</taxon>
        <taxon>Mucoromycetes</taxon>
        <taxon>Mucorales</taxon>
        <taxon>Lichtheimiaceae</taxon>
        <taxon>Lichtheimia</taxon>
    </lineage>
</organism>
<gene>
    <name evidence="3" type="ORF">LCOR_11462.1</name>
</gene>
<dbReference type="Gene3D" id="2.30.29.30">
    <property type="entry name" value="Pleckstrin-homology domain (PH domain)/Phosphotyrosine-binding domain (PTB)"/>
    <property type="match status" value="1"/>
</dbReference>
<name>A0A068SHE5_9FUNG</name>
<evidence type="ECO:0000259" key="2">
    <source>
        <dbReference type="PROSITE" id="PS50003"/>
    </source>
</evidence>
<dbReference type="Pfam" id="PF00169">
    <property type="entry name" value="PH"/>
    <property type="match status" value="1"/>
</dbReference>
<dbReference type="SMART" id="SM00233">
    <property type="entry name" value="PH"/>
    <property type="match status" value="1"/>
</dbReference>